<protein>
    <submittedName>
        <fullName evidence="2">Nucleotidyltransferase family protein</fullName>
    </submittedName>
</protein>
<dbReference type="SUPFAM" id="SSF53448">
    <property type="entry name" value="Nucleotide-diphospho-sugar transferases"/>
    <property type="match status" value="1"/>
</dbReference>
<dbReference type="GO" id="GO:0016779">
    <property type="term" value="F:nucleotidyltransferase activity"/>
    <property type="evidence" value="ECO:0007669"/>
    <property type="project" value="UniProtKB-ARBA"/>
</dbReference>
<comment type="caution">
    <text evidence="2">The sequence shown here is derived from an EMBL/GenBank/DDBJ whole genome shotgun (WGS) entry which is preliminary data.</text>
</comment>
<name>A0A931BHL6_9BACT</name>
<dbReference type="AlphaFoldDB" id="A0A931BHL6"/>
<proteinExistence type="predicted"/>
<sequence>MLTPHASIALLLLAAGASTRMGRPKQLLPYRGRTLLRHAAETAAASGCAPRLLLTGALHAELLPEVDGLGFAVHRNPNWATGMGSSIAAGLQALEAEHPDLTAVVVMLCDQPLLSAEVLQELRQQFLTTGQAVVASAYAGTRGVPALFARSVFDELRALDGAAGARHLLQRYVHLPAVTFAGGAVDVDTAEDYVAL</sequence>
<dbReference type="Pfam" id="PF12804">
    <property type="entry name" value="NTP_transf_3"/>
    <property type="match status" value="1"/>
</dbReference>
<dbReference type="Gene3D" id="3.90.550.10">
    <property type="entry name" value="Spore Coat Polysaccharide Biosynthesis Protein SpsA, Chain A"/>
    <property type="match status" value="1"/>
</dbReference>
<dbReference type="InterPro" id="IPR029044">
    <property type="entry name" value="Nucleotide-diphossugar_trans"/>
</dbReference>
<evidence type="ECO:0000313" key="2">
    <source>
        <dbReference type="EMBL" id="MBF9142442.1"/>
    </source>
</evidence>
<feature type="domain" description="MobA-like NTP transferase" evidence="1">
    <location>
        <begin position="11"/>
        <end position="173"/>
    </location>
</feature>
<reference evidence="2 3" key="1">
    <citation type="submission" date="2020-11" db="EMBL/GenBank/DDBJ databases">
        <authorList>
            <person name="Kim M.K."/>
        </authorList>
    </citation>
    <scope>NUCLEOTIDE SEQUENCE [LARGE SCALE GENOMIC DNA]</scope>
    <source>
        <strain evidence="2 3">BT439</strain>
    </source>
</reference>
<evidence type="ECO:0000259" key="1">
    <source>
        <dbReference type="Pfam" id="PF12804"/>
    </source>
</evidence>
<evidence type="ECO:0000313" key="3">
    <source>
        <dbReference type="Proteomes" id="UP000645610"/>
    </source>
</evidence>
<gene>
    <name evidence="2" type="ORF">I2I01_12400</name>
</gene>
<dbReference type="RefSeq" id="WP_196286806.1">
    <property type="nucleotide sequence ID" value="NZ_JADQDP010000003.1"/>
</dbReference>
<organism evidence="2 3">
    <name type="scientific">Hymenobacter properus</name>
    <dbReference type="NCBI Taxonomy" id="2791026"/>
    <lineage>
        <taxon>Bacteria</taxon>
        <taxon>Pseudomonadati</taxon>
        <taxon>Bacteroidota</taxon>
        <taxon>Cytophagia</taxon>
        <taxon>Cytophagales</taxon>
        <taxon>Hymenobacteraceae</taxon>
        <taxon>Hymenobacter</taxon>
    </lineage>
</organism>
<dbReference type="InterPro" id="IPR025877">
    <property type="entry name" value="MobA-like_NTP_Trfase"/>
</dbReference>
<keyword evidence="3" id="KW-1185">Reference proteome</keyword>
<dbReference type="Proteomes" id="UP000645610">
    <property type="component" value="Unassembled WGS sequence"/>
</dbReference>
<dbReference type="CDD" id="cd04182">
    <property type="entry name" value="GT_2_like_f"/>
    <property type="match status" value="1"/>
</dbReference>
<dbReference type="EMBL" id="JADQDP010000003">
    <property type="protein sequence ID" value="MBF9142442.1"/>
    <property type="molecule type" value="Genomic_DNA"/>
</dbReference>
<accession>A0A931BHL6</accession>
<dbReference type="PANTHER" id="PTHR43777">
    <property type="entry name" value="MOLYBDENUM COFACTOR CYTIDYLYLTRANSFERASE"/>
    <property type="match status" value="1"/>
</dbReference>
<dbReference type="PANTHER" id="PTHR43777:SF1">
    <property type="entry name" value="MOLYBDENUM COFACTOR CYTIDYLYLTRANSFERASE"/>
    <property type="match status" value="1"/>
</dbReference>